<sequence>MGNTASDVKDDEKSSYERCSWYIIEIDGSHELPEEAEEEAMAAIEGERYETEGKLVLEEIMNADEQYLRYDDQYYDPVVEKEGDTSYLTAHKTTPETGPLTLENGIGDDIVVDLSLTYEGDDFLSETVEIEEGNDVKIASEKGYPYGSYEGTLETETLSENIGWTAASQKVKREPRYDIHEEYVQGPWVGDYDTRPCSWDEDGELKR</sequence>
<name>A0AAV3TBS7_9EURY</name>
<reference evidence="1 2" key="1">
    <citation type="journal article" date="2019" name="Int. J. Syst. Evol. Microbiol.">
        <title>The Global Catalogue of Microorganisms (GCM) 10K type strain sequencing project: providing services to taxonomists for standard genome sequencing and annotation.</title>
        <authorList>
            <consortium name="The Broad Institute Genomics Platform"/>
            <consortium name="The Broad Institute Genome Sequencing Center for Infectious Disease"/>
            <person name="Wu L."/>
            <person name="Ma J."/>
        </authorList>
    </citation>
    <scope>NUCLEOTIDE SEQUENCE [LARGE SCALE GENOMIC DNA]</scope>
    <source>
        <strain evidence="1 2">JCM 16328</strain>
    </source>
</reference>
<gene>
    <name evidence="1" type="ORF">GCM10009020_27990</name>
</gene>
<organism evidence="1 2">
    <name type="scientific">Natronoarchaeum mannanilyticum</name>
    <dbReference type="NCBI Taxonomy" id="926360"/>
    <lineage>
        <taxon>Archaea</taxon>
        <taxon>Methanobacteriati</taxon>
        <taxon>Methanobacteriota</taxon>
        <taxon>Stenosarchaea group</taxon>
        <taxon>Halobacteria</taxon>
        <taxon>Halobacteriales</taxon>
        <taxon>Natronoarchaeaceae</taxon>
    </lineage>
</organism>
<evidence type="ECO:0000313" key="1">
    <source>
        <dbReference type="EMBL" id="GAA0678176.1"/>
    </source>
</evidence>
<dbReference type="EMBL" id="BAAADV010000007">
    <property type="protein sequence ID" value="GAA0678176.1"/>
    <property type="molecule type" value="Genomic_DNA"/>
</dbReference>
<keyword evidence="2" id="KW-1185">Reference proteome</keyword>
<protein>
    <submittedName>
        <fullName evidence="1">Uncharacterized protein</fullName>
    </submittedName>
</protein>
<evidence type="ECO:0000313" key="2">
    <source>
        <dbReference type="Proteomes" id="UP001500420"/>
    </source>
</evidence>
<comment type="caution">
    <text evidence="1">The sequence shown here is derived from an EMBL/GenBank/DDBJ whole genome shotgun (WGS) entry which is preliminary data.</text>
</comment>
<dbReference type="Proteomes" id="UP001500420">
    <property type="component" value="Unassembled WGS sequence"/>
</dbReference>
<proteinExistence type="predicted"/>
<accession>A0AAV3TBS7</accession>
<dbReference type="AlphaFoldDB" id="A0AAV3TBS7"/>